<organism evidence="3">
    <name type="scientific">Onchocerca flexuosa</name>
    <dbReference type="NCBI Taxonomy" id="387005"/>
    <lineage>
        <taxon>Eukaryota</taxon>
        <taxon>Metazoa</taxon>
        <taxon>Ecdysozoa</taxon>
        <taxon>Nematoda</taxon>
        <taxon>Chromadorea</taxon>
        <taxon>Rhabditida</taxon>
        <taxon>Spirurina</taxon>
        <taxon>Spiruromorpha</taxon>
        <taxon>Filarioidea</taxon>
        <taxon>Onchocercidae</taxon>
        <taxon>Onchocerca</taxon>
    </lineage>
</organism>
<protein>
    <submittedName>
        <fullName evidence="3">Ovule protein</fullName>
    </submittedName>
</protein>
<reference evidence="1 2" key="2">
    <citation type="submission" date="2018-11" db="EMBL/GenBank/DDBJ databases">
        <authorList>
            <consortium name="Pathogen Informatics"/>
        </authorList>
    </citation>
    <scope>NUCLEOTIDE SEQUENCE [LARGE SCALE GENOMIC DNA]</scope>
</reference>
<evidence type="ECO:0000313" key="2">
    <source>
        <dbReference type="Proteomes" id="UP000267606"/>
    </source>
</evidence>
<dbReference type="EMBL" id="UZAJ01014056">
    <property type="protein sequence ID" value="VDO68973.1"/>
    <property type="molecule type" value="Genomic_DNA"/>
</dbReference>
<sequence>MEAIRSTGLGLLPIEFLQLQALQSISYWLLLSPYHSPYFSAFYLRFSRQSAFSCVHHLQYCLEYH</sequence>
<keyword evidence="2" id="KW-1185">Reference proteome</keyword>
<dbReference type="AlphaFoldDB" id="A0A183HSP2"/>
<gene>
    <name evidence="1" type="ORF">OFLC_LOCUS10503</name>
</gene>
<evidence type="ECO:0000313" key="3">
    <source>
        <dbReference type="WBParaSite" id="OFLC_0001050301-mRNA-1"/>
    </source>
</evidence>
<dbReference type="WBParaSite" id="OFLC_0001050301-mRNA-1">
    <property type="protein sequence ID" value="OFLC_0001050301-mRNA-1"/>
    <property type="gene ID" value="OFLC_0001050301"/>
</dbReference>
<reference evidence="3" key="1">
    <citation type="submission" date="2016-06" db="UniProtKB">
        <authorList>
            <consortium name="WormBaseParasite"/>
        </authorList>
    </citation>
    <scope>IDENTIFICATION</scope>
</reference>
<evidence type="ECO:0000313" key="1">
    <source>
        <dbReference type="EMBL" id="VDO68973.1"/>
    </source>
</evidence>
<dbReference type="Proteomes" id="UP000267606">
    <property type="component" value="Unassembled WGS sequence"/>
</dbReference>
<proteinExistence type="predicted"/>
<name>A0A183HSP2_9BILA</name>
<accession>A0A183HSP2</accession>